<evidence type="ECO:0000313" key="1">
    <source>
        <dbReference type="EMBL" id="MCC5466246.1"/>
    </source>
</evidence>
<dbReference type="InterPro" id="IPR006379">
    <property type="entry name" value="HAD-SF_hydro_IIB"/>
</dbReference>
<dbReference type="PANTHER" id="PTHR10000:SF55">
    <property type="entry name" value="5-AMINO-6-(5-PHOSPHO-D-RIBITYLAMINO)URACIL PHOSPHATASE YCSE"/>
    <property type="match status" value="1"/>
</dbReference>
<dbReference type="InterPro" id="IPR036412">
    <property type="entry name" value="HAD-like_sf"/>
</dbReference>
<sequence>MKLIVSDLDGTFLDSNHEVIEENVAALKAAQSKGMEIAIATGRNYGNVLALCQRAGLKPHVISNNGAFVYNKNGNQIKAIGLDKDHVREALDWLSYRKYFYTLCTDHFVYMPANAHTILTRDYENAINHVRKMTPEKLREGIDVFLTLDSAVFVNNFNEVLEQDFVFGNISAITLDDDKLRHGREYFSNYTGMSMTIAGKDIFEMIHPSASKGNALETLIAHLDISLDHVMAFGDNYNDISMLQRVGFSVAVENAEDDVKKICKYVSLSNDNKGVAYMIHKLLG</sequence>
<dbReference type="Gene3D" id="3.30.1240.10">
    <property type="match status" value="1"/>
</dbReference>
<dbReference type="NCBIfam" id="TIGR01484">
    <property type="entry name" value="HAD-SF-IIB"/>
    <property type="match status" value="1"/>
</dbReference>
<dbReference type="Gene3D" id="3.40.50.1000">
    <property type="entry name" value="HAD superfamily/HAD-like"/>
    <property type="match status" value="1"/>
</dbReference>
<comment type="caution">
    <text evidence="1">The sequence shown here is derived from an EMBL/GenBank/DDBJ whole genome shotgun (WGS) entry which is preliminary data.</text>
</comment>
<dbReference type="NCBIfam" id="TIGR00099">
    <property type="entry name" value="Cof-subfamily"/>
    <property type="match status" value="1"/>
</dbReference>
<dbReference type="CDD" id="cd07516">
    <property type="entry name" value="HAD_Pase"/>
    <property type="match status" value="1"/>
</dbReference>
<dbReference type="RefSeq" id="WP_229535418.1">
    <property type="nucleotide sequence ID" value="NZ_JAJHJB010000016.1"/>
</dbReference>
<dbReference type="PANTHER" id="PTHR10000">
    <property type="entry name" value="PHOSPHOSERINE PHOSPHATASE"/>
    <property type="match status" value="1"/>
</dbReference>
<keyword evidence="2" id="KW-1185">Reference proteome</keyword>
<gene>
    <name evidence="1" type="ORF">LMF89_12880</name>
</gene>
<dbReference type="SFLD" id="SFLDG01144">
    <property type="entry name" value="C2.B.4:_PGP_Like"/>
    <property type="match status" value="1"/>
</dbReference>
<protein>
    <submittedName>
        <fullName evidence="1">HAD family hydrolase</fullName>
    </submittedName>
</protein>
<dbReference type="SFLD" id="SFLDS00003">
    <property type="entry name" value="Haloacid_Dehalogenase"/>
    <property type="match status" value="1"/>
</dbReference>
<dbReference type="GO" id="GO:0016787">
    <property type="term" value="F:hydrolase activity"/>
    <property type="evidence" value="ECO:0007669"/>
    <property type="project" value="UniProtKB-KW"/>
</dbReference>
<dbReference type="InterPro" id="IPR023214">
    <property type="entry name" value="HAD_sf"/>
</dbReference>
<organism evidence="1 2">
    <name type="scientific">Pelosinus baikalensis</name>
    <dbReference type="NCBI Taxonomy" id="2892015"/>
    <lineage>
        <taxon>Bacteria</taxon>
        <taxon>Bacillati</taxon>
        <taxon>Bacillota</taxon>
        <taxon>Negativicutes</taxon>
        <taxon>Selenomonadales</taxon>
        <taxon>Sporomusaceae</taxon>
        <taxon>Pelosinus</taxon>
    </lineage>
</organism>
<accession>A0ABS8HST4</accession>
<dbReference type="EMBL" id="JAJHJB010000016">
    <property type="protein sequence ID" value="MCC5466246.1"/>
    <property type="molecule type" value="Genomic_DNA"/>
</dbReference>
<name>A0ABS8HST4_9FIRM</name>
<evidence type="ECO:0000313" key="2">
    <source>
        <dbReference type="Proteomes" id="UP001165492"/>
    </source>
</evidence>
<dbReference type="InterPro" id="IPR000150">
    <property type="entry name" value="Cof"/>
</dbReference>
<dbReference type="Proteomes" id="UP001165492">
    <property type="component" value="Unassembled WGS sequence"/>
</dbReference>
<dbReference type="SUPFAM" id="SSF56784">
    <property type="entry name" value="HAD-like"/>
    <property type="match status" value="1"/>
</dbReference>
<dbReference type="Pfam" id="PF08282">
    <property type="entry name" value="Hydrolase_3"/>
    <property type="match status" value="1"/>
</dbReference>
<proteinExistence type="predicted"/>
<keyword evidence="1" id="KW-0378">Hydrolase</keyword>
<dbReference type="SFLD" id="SFLDG01140">
    <property type="entry name" value="C2.B:_Phosphomannomutase_and_P"/>
    <property type="match status" value="1"/>
</dbReference>
<reference evidence="1" key="1">
    <citation type="submission" date="2021-11" db="EMBL/GenBank/DDBJ databases">
        <title>Description of a new species Pelosinus isolated from the bottom sediments of Lake Baikal.</title>
        <authorList>
            <person name="Zakharyuk A."/>
        </authorList>
    </citation>
    <scope>NUCLEOTIDE SEQUENCE</scope>
    <source>
        <strain evidence="1">Bkl1</strain>
    </source>
</reference>